<reference evidence="1 2" key="1">
    <citation type="submission" date="2021-01" db="EMBL/GenBank/DDBJ databases">
        <title>Whole genome shotgun sequence of Actinoplanes durhamensis NBRC 14914.</title>
        <authorList>
            <person name="Komaki H."/>
            <person name="Tamura T."/>
        </authorList>
    </citation>
    <scope>NUCLEOTIDE SEQUENCE [LARGE SCALE GENOMIC DNA]</scope>
    <source>
        <strain evidence="1 2">NBRC 14914</strain>
    </source>
</reference>
<dbReference type="PIRSF" id="PIRSF017393">
    <property type="entry name" value="MTase_SAV2177"/>
    <property type="match status" value="1"/>
</dbReference>
<comment type="caution">
    <text evidence="1">The sequence shown here is derived from an EMBL/GenBank/DDBJ whole genome shotgun (WGS) entry which is preliminary data.</text>
</comment>
<dbReference type="Pfam" id="PF04672">
    <property type="entry name" value="Methyltransf_19"/>
    <property type="match status" value="1"/>
</dbReference>
<accession>A0ABQ3Z5A8</accession>
<evidence type="ECO:0000313" key="2">
    <source>
        <dbReference type="Proteomes" id="UP000637628"/>
    </source>
</evidence>
<gene>
    <name evidence="1" type="ORF">Adu01nite_63650</name>
</gene>
<dbReference type="Proteomes" id="UP000637628">
    <property type="component" value="Unassembled WGS sequence"/>
</dbReference>
<keyword evidence="2" id="KW-1185">Reference proteome</keyword>
<proteinExistence type="predicted"/>
<organism evidence="1 2">
    <name type="scientific">Paractinoplanes durhamensis</name>
    <dbReference type="NCBI Taxonomy" id="113563"/>
    <lineage>
        <taxon>Bacteria</taxon>
        <taxon>Bacillati</taxon>
        <taxon>Actinomycetota</taxon>
        <taxon>Actinomycetes</taxon>
        <taxon>Micromonosporales</taxon>
        <taxon>Micromonosporaceae</taxon>
        <taxon>Paractinoplanes</taxon>
    </lineage>
</organism>
<dbReference type="SUPFAM" id="SSF53335">
    <property type="entry name" value="S-adenosyl-L-methionine-dependent methyltransferases"/>
    <property type="match status" value="1"/>
</dbReference>
<name>A0ABQ3Z5A8_9ACTN</name>
<protein>
    <recommendedName>
        <fullName evidence="3">S-adenosyl methyltransferase</fullName>
    </recommendedName>
</protein>
<dbReference type="InterPro" id="IPR006764">
    <property type="entry name" value="SAM_dep_MeTrfase_SAV2177_type"/>
</dbReference>
<dbReference type="InterPro" id="IPR029063">
    <property type="entry name" value="SAM-dependent_MTases_sf"/>
</dbReference>
<dbReference type="CDD" id="cd02440">
    <property type="entry name" value="AdoMet_MTases"/>
    <property type="match status" value="1"/>
</dbReference>
<dbReference type="Gene3D" id="3.40.50.150">
    <property type="entry name" value="Vaccinia Virus protein VP39"/>
    <property type="match status" value="1"/>
</dbReference>
<evidence type="ECO:0008006" key="3">
    <source>
        <dbReference type="Google" id="ProtNLM"/>
    </source>
</evidence>
<evidence type="ECO:0000313" key="1">
    <source>
        <dbReference type="EMBL" id="GIE05015.1"/>
    </source>
</evidence>
<dbReference type="EMBL" id="BOML01000051">
    <property type="protein sequence ID" value="GIE05015.1"/>
    <property type="molecule type" value="Genomic_DNA"/>
</dbReference>
<sequence length="290" mass="31054">MRFPHYRTYIIDSARLRDAFSYPHRMGEALTEVDPQRPSGARIYDYYLGGTHHFAADRQAAEVALAAMPDLPAVLRIGRAFLGRAVTAAATGGLDQFLDLGAGIPAPGDVPSTARAVRPGARIVSVDTDPVAVVHTRRAAAGDPDAAVLLADLTDPDAVLGSAPVRELLDLGRPVGLLAVAVAHFIPDTERLGRALERYREAVAPGSYLVLSHACADGNPPHAQQVLRLYNHTTAPMMLRERDEFRAFFGDWTLLEPGIVQAFAWRPAPEDGDPGETARGSLIAGVAVKS</sequence>